<dbReference type="RefSeq" id="WP_379048620.1">
    <property type="nucleotide sequence ID" value="NZ_JBHULZ010000041.1"/>
</dbReference>
<proteinExistence type="inferred from homology"/>
<evidence type="ECO:0000256" key="1">
    <source>
        <dbReference type="ARBA" id="ARBA00006484"/>
    </source>
</evidence>
<reference evidence="3" key="1">
    <citation type="journal article" date="2019" name="Int. J. Syst. Evol. Microbiol.">
        <title>The Global Catalogue of Microorganisms (GCM) 10K type strain sequencing project: providing services to taxonomists for standard genome sequencing and annotation.</title>
        <authorList>
            <consortium name="The Broad Institute Genomics Platform"/>
            <consortium name="The Broad Institute Genome Sequencing Center for Infectious Disease"/>
            <person name="Wu L."/>
            <person name="Ma J."/>
        </authorList>
    </citation>
    <scope>NUCLEOTIDE SEQUENCE [LARGE SCALE GENOMIC DNA]</scope>
    <source>
        <strain evidence="3">KCTC 42255</strain>
    </source>
</reference>
<dbReference type="InterPro" id="IPR036291">
    <property type="entry name" value="NAD(P)-bd_dom_sf"/>
</dbReference>
<dbReference type="EMBL" id="JBHULZ010000041">
    <property type="protein sequence ID" value="MFD2698737.1"/>
    <property type="molecule type" value="Genomic_DNA"/>
</dbReference>
<organism evidence="2 3">
    <name type="scientific">Mesonia sediminis</name>
    <dbReference type="NCBI Taxonomy" id="1703946"/>
    <lineage>
        <taxon>Bacteria</taxon>
        <taxon>Pseudomonadati</taxon>
        <taxon>Bacteroidota</taxon>
        <taxon>Flavobacteriia</taxon>
        <taxon>Flavobacteriales</taxon>
        <taxon>Flavobacteriaceae</taxon>
        <taxon>Mesonia</taxon>
    </lineage>
</organism>
<dbReference type="SUPFAM" id="SSF51735">
    <property type="entry name" value="NAD(P)-binding Rossmann-fold domains"/>
    <property type="match status" value="1"/>
</dbReference>
<evidence type="ECO:0000313" key="2">
    <source>
        <dbReference type="EMBL" id="MFD2698737.1"/>
    </source>
</evidence>
<gene>
    <name evidence="2" type="ORF">ACFSQ0_12110</name>
</gene>
<comment type="similarity">
    <text evidence="1">Belongs to the short-chain dehydrogenases/reductases (SDR) family.</text>
</comment>
<dbReference type="Proteomes" id="UP001597357">
    <property type="component" value="Unassembled WGS sequence"/>
</dbReference>
<keyword evidence="3" id="KW-1185">Reference proteome</keyword>
<dbReference type="PANTHER" id="PTHR42879">
    <property type="entry name" value="3-OXOACYL-(ACYL-CARRIER-PROTEIN) REDUCTASE"/>
    <property type="match status" value="1"/>
</dbReference>
<dbReference type="Pfam" id="PF13561">
    <property type="entry name" value="adh_short_C2"/>
    <property type="match status" value="1"/>
</dbReference>
<evidence type="ECO:0000313" key="3">
    <source>
        <dbReference type="Proteomes" id="UP001597357"/>
    </source>
</evidence>
<dbReference type="PANTHER" id="PTHR42879:SF6">
    <property type="entry name" value="NADPH-DEPENDENT REDUCTASE BACG"/>
    <property type="match status" value="1"/>
</dbReference>
<accession>A0ABW5SJ11</accession>
<sequence>MQLNLENKNALICGSTSGIGKETAIALAQEGAQITLVARNEERLKATLAELATNHDQKHDYIVADFSKPEKLEANLQEALRKKDFHILLNNTGGPAGGKIADAKTQEFINAFNQHLICNHILAQAVLPGMKKRGFGRIINVISTSVKQPLDGLGVSNTIRGAVANWSKTLANEVGAFGITVNNVLPGATATGRLQEIISNKAQKTGKTQEEIEQNMQQAVPAKRFAQPQEIANAICFLASESAGYINGINLPVDGGRTKSL</sequence>
<name>A0ABW5SJ11_9FLAO</name>
<comment type="caution">
    <text evidence="2">The sequence shown here is derived from an EMBL/GenBank/DDBJ whole genome shotgun (WGS) entry which is preliminary data.</text>
</comment>
<dbReference type="InterPro" id="IPR050259">
    <property type="entry name" value="SDR"/>
</dbReference>
<dbReference type="PRINTS" id="PR00081">
    <property type="entry name" value="GDHRDH"/>
</dbReference>
<dbReference type="InterPro" id="IPR002347">
    <property type="entry name" value="SDR_fam"/>
</dbReference>
<dbReference type="Gene3D" id="3.40.50.720">
    <property type="entry name" value="NAD(P)-binding Rossmann-like Domain"/>
    <property type="match status" value="1"/>
</dbReference>
<protein>
    <submittedName>
        <fullName evidence="2">SDR family oxidoreductase</fullName>
    </submittedName>
</protein>
<dbReference type="CDD" id="cd05344">
    <property type="entry name" value="BKR_like_SDR_like"/>
    <property type="match status" value="1"/>
</dbReference>